<reference evidence="1" key="1">
    <citation type="submission" date="2021-01" db="EMBL/GenBank/DDBJ databases">
        <title>Genomic Encyclopedia of Type Strains, Phase IV (KMG-IV): sequencing the most valuable type-strain genomes for metagenomic binning, comparative biology and taxonomic classification.</title>
        <authorList>
            <person name="Goeker M."/>
        </authorList>
    </citation>
    <scope>NUCLEOTIDE SEQUENCE</scope>
    <source>
        <strain evidence="1">DSM 23230</strain>
    </source>
</reference>
<dbReference type="EMBL" id="JAFBDQ010000017">
    <property type="protein sequence ID" value="MBM7557795.1"/>
    <property type="molecule type" value="Genomic_DNA"/>
</dbReference>
<accession>A0A939BMY9</accession>
<proteinExistence type="predicted"/>
<comment type="caution">
    <text evidence="1">The sequence shown here is derived from an EMBL/GenBank/DDBJ whole genome shotgun (WGS) entry which is preliminary data.</text>
</comment>
<dbReference type="Proteomes" id="UP000774000">
    <property type="component" value="Unassembled WGS sequence"/>
</dbReference>
<evidence type="ECO:0000313" key="2">
    <source>
        <dbReference type="Proteomes" id="UP000774000"/>
    </source>
</evidence>
<gene>
    <name evidence="1" type="ORF">JOC47_002661</name>
</gene>
<dbReference type="RefSeq" id="WP_204702554.1">
    <property type="nucleotide sequence ID" value="NZ_JAFBDQ010000017.1"/>
</dbReference>
<organism evidence="1 2">
    <name type="scientific">Halanaerobacter jeridensis</name>
    <dbReference type="NCBI Taxonomy" id="706427"/>
    <lineage>
        <taxon>Bacteria</taxon>
        <taxon>Bacillati</taxon>
        <taxon>Bacillota</taxon>
        <taxon>Clostridia</taxon>
        <taxon>Halanaerobiales</taxon>
        <taxon>Halobacteroidaceae</taxon>
        <taxon>Halanaerobacter</taxon>
    </lineage>
</organism>
<keyword evidence="2" id="KW-1185">Reference proteome</keyword>
<name>A0A939BMY9_9FIRM</name>
<protein>
    <submittedName>
        <fullName evidence="1">Uncharacterized protein</fullName>
    </submittedName>
</protein>
<sequence>MVNKQDFREIDGFDFDCLYKRQIDNNRFLSYLKNQLDSKIKRLNTEFNKIRLFEDSYFIFNLITDNRLNIINKSYNRVILDFVLELVLGEKKFELFSKNNLGLEVGENQLDFFLDSNKKKKLNQALEDKSEINCFIKFKQIDRKINNTEEKIKKELKNEGQINEAQEYKLELKDDIKTKLLDYLYTGNPSIEQKLTQQFSNFKFRFNCEQNSFEVKNTNDRQFTLTSKLVLIGEKNYLLNIAEVKTNSENNIFSPIFIKEQRDNLKDELKNEETDLSFEIRLSNIMIADNNYKFILPFDYDKKMRLDYLAFLQEHFDADESWAAKVESISDSPRNITNSIKYRIDLAKKEIKITTNDNKDFKLDYDIVIANKNDTQEELVLFSGKKESDCGLIVQQWDYNDISQDKKDLARRIKNKLEQDCDQFKIYIKVYELKSL</sequence>
<evidence type="ECO:0000313" key="1">
    <source>
        <dbReference type="EMBL" id="MBM7557795.1"/>
    </source>
</evidence>
<dbReference type="AlphaFoldDB" id="A0A939BMY9"/>